<comment type="subcellular location">
    <subcellularLocation>
        <location evidence="1">Cytoplasm</location>
    </subcellularLocation>
</comment>
<dbReference type="FunFam" id="3.30.70.100:FF:000005">
    <property type="entry name" value="Copper-exporting P-type ATPase A"/>
    <property type="match status" value="1"/>
</dbReference>
<organism evidence="8 9">
    <name type="scientific">Salipaludibacillus neizhouensis</name>
    <dbReference type="NCBI Taxonomy" id="885475"/>
    <lineage>
        <taxon>Bacteria</taxon>
        <taxon>Bacillati</taxon>
        <taxon>Bacillota</taxon>
        <taxon>Bacilli</taxon>
        <taxon>Bacillales</taxon>
        <taxon>Bacillaceae</taxon>
    </lineage>
</organism>
<protein>
    <recommendedName>
        <fullName evidence="2">Copper chaperone CopZ</fullName>
    </recommendedName>
</protein>
<evidence type="ECO:0000259" key="7">
    <source>
        <dbReference type="PROSITE" id="PS50846"/>
    </source>
</evidence>
<comment type="caution">
    <text evidence="8">The sequence shown here is derived from an EMBL/GenBank/DDBJ whole genome shotgun (WGS) entry which is preliminary data.</text>
</comment>
<dbReference type="PROSITE" id="PS01047">
    <property type="entry name" value="HMA_1"/>
    <property type="match status" value="1"/>
</dbReference>
<dbReference type="InterPro" id="IPR036163">
    <property type="entry name" value="HMA_dom_sf"/>
</dbReference>
<dbReference type="CDD" id="cd00371">
    <property type="entry name" value="HMA"/>
    <property type="match status" value="1"/>
</dbReference>
<evidence type="ECO:0000256" key="6">
    <source>
        <dbReference type="ARBA" id="ARBA00023186"/>
    </source>
</evidence>
<dbReference type="AlphaFoldDB" id="A0A3A9KCN8"/>
<keyword evidence="4" id="KW-0479">Metal-binding</keyword>
<reference evidence="8 9" key="1">
    <citation type="submission" date="2017-10" db="EMBL/GenBank/DDBJ databases">
        <title>Bacillus sp. nov., a halophilic bacterium isolated from a Keqin Lake.</title>
        <authorList>
            <person name="Wang H."/>
        </authorList>
    </citation>
    <scope>NUCLEOTIDE SEQUENCE [LARGE SCALE GENOMIC DNA]</scope>
    <source>
        <strain evidence="8 9">KCTC 13187</strain>
    </source>
</reference>
<dbReference type="Pfam" id="PF00403">
    <property type="entry name" value="HMA"/>
    <property type="match status" value="1"/>
</dbReference>
<dbReference type="Proteomes" id="UP000281498">
    <property type="component" value="Unassembled WGS sequence"/>
</dbReference>
<dbReference type="InterPro" id="IPR017969">
    <property type="entry name" value="Heavy-metal-associated_CS"/>
</dbReference>
<keyword evidence="6" id="KW-0143">Chaperone</keyword>
<dbReference type="InterPro" id="IPR049740">
    <property type="entry name" value="CopZ"/>
</dbReference>
<gene>
    <name evidence="8" type="ORF">CR203_03670</name>
</gene>
<sequence length="68" mass="7402">MKKEVILVKGMTCNHCKSSVEGALKNLEGVSNADVNLADNNVTVDYEEGAVTVAKMKEEIEEQGYDVI</sequence>
<dbReference type="OrthoDB" id="9813965at2"/>
<dbReference type="InterPro" id="IPR006122">
    <property type="entry name" value="HMA_Cu_ion-bd"/>
</dbReference>
<dbReference type="PANTHER" id="PTHR46594:SF4">
    <property type="entry name" value="P-TYPE CATION-TRANSPORTING ATPASE"/>
    <property type="match status" value="1"/>
</dbReference>
<dbReference type="EMBL" id="PDOE01000001">
    <property type="protein sequence ID" value="RKL69408.1"/>
    <property type="molecule type" value="Genomic_DNA"/>
</dbReference>
<dbReference type="SUPFAM" id="SSF55008">
    <property type="entry name" value="HMA, heavy metal-associated domain"/>
    <property type="match status" value="1"/>
</dbReference>
<dbReference type="Gene3D" id="3.30.70.100">
    <property type="match status" value="1"/>
</dbReference>
<dbReference type="GO" id="GO:0005737">
    <property type="term" value="C:cytoplasm"/>
    <property type="evidence" value="ECO:0007669"/>
    <property type="project" value="UniProtKB-SubCell"/>
</dbReference>
<evidence type="ECO:0000256" key="5">
    <source>
        <dbReference type="ARBA" id="ARBA00023008"/>
    </source>
</evidence>
<name>A0A3A9KCN8_9BACI</name>
<evidence type="ECO:0000256" key="1">
    <source>
        <dbReference type="ARBA" id="ARBA00004496"/>
    </source>
</evidence>
<dbReference type="PROSITE" id="PS50846">
    <property type="entry name" value="HMA_2"/>
    <property type="match status" value="1"/>
</dbReference>
<dbReference type="PANTHER" id="PTHR46594">
    <property type="entry name" value="P-TYPE CATION-TRANSPORTING ATPASE"/>
    <property type="match status" value="1"/>
</dbReference>
<evidence type="ECO:0000256" key="2">
    <source>
        <dbReference type="ARBA" id="ARBA00015313"/>
    </source>
</evidence>
<dbReference type="GO" id="GO:0005507">
    <property type="term" value="F:copper ion binding"/>
    <property type="evidence" value="ECO:0007669"/>
    <property type="project" value="InterPro"/>
</dbReference>
<keyword evidence="3" id="KW-0963">Cytoplasm</keyword>
<dbReference type="NCBIfam" id="NF033795">
    <property type="entry name" value="chaper_CopZ_Bs"/>
    <property type="match status" value="1"/>
</dbReference>
<dbReference type="InterPro" id="IPR000428">
    <property type="entry name" value="Cu-bd"/>
</dbReference>
<dbReference type="NCBIfam" id="TIGR00003">
    <property type="entry name" value="copper ion binding protein"/>
    <property type="match status" value="1"/>
</dbReference>
<keyword evidence="9" id="KW-1185">Reference proteome</keyword>
<keyword evidence="5" id="KW-0186">Copper</keyword>
<evidence type="ECO:0000256" key="4">
    <source>
        <dbReference type="ARBA" id="ARBA00022723"/>
    </source>
</evidence>
<feature type="domain" description="HMA" evidence="7">
    <location>
        <begin position="2"/>
        <end position="68"/>
    </location>
</feature>
<accession>A0A3A9KCN8</accession>
<dbReference type="InterPro" id="IPR006121">
    <property type="entry name" value="HMA_dom"/>
</dbReference>
<dbReference type="GO" id="GO:0006825">
    <property type="term" value="P:copper ion transport"/>
    <property type="evidence" value="ECO:0007669"/>
    <property type="project" value="InterPro"/>
</dbReference>
<dbReference type="PRINTS" id="PR00944">
    <property type="entry name" value="CUEXPORT"/>
</dbReference>
<proteinExistence type="predicted"/>
<evidence type="ECO:0000313" key="8">
    <source>
        <dbReference type="EMBL" id="RKL69408.1"/>
    </source>
</evidence>
<evidence type="ECO:0000313" key="9">
    <source>
        <dbReference type="Proteomes" id="UP000281498"/>
    </source>
</evidence>
<evidence type="ECO:0000256" key="3">
    <source>
        <dbReference type="ARBA" id="ARBA00022490"/>
    </source>
</evidence>